<dbReference type="InterPro" id="IPR013783">
    <property type="entry name" value="Ig-like_fold"/>
</dbReference>
<evidence type="ECO:0000313" key="3">
    <source>
        <dbReference type="Proteomes" id="UP000271783"/>
    </source>
</evidence>
<feature type="domain" description="DUF11" evidence="1">
    <location>
        <begin position="1181"/>
        <end position="1288"/>
    </location>
</feature>
<dbReference type="Pfam" id="PF01345">
    <property type="entry name" value="DUF11"/>
    <property type="match status" value="6"/>
</dbReference>
<evidence type="ECO:0000259" key="1">
    <source>
        <dbReference type="Pfam" id="PF01345"/>
    </source>
</evidence>
<feature type="domain" description="DUF11" evidence="1">
    <location>
        <begin position="952"/>
        <end position="1062"/>
    </location>
</feature>
<dbReference type="SMART" id="SM00710">
    <property type="entry name" value="PbH1"/>
    <property type="match status" value="10"/>
</dbReference>
<name>A0A3N5B3Y3_9EURY</name>
<dbReference type="Gene3D" id="2.160.20.10">
    <property type="entry name" value="Single-stranded right-handed beta-helix, Pectin lyase-like"/>
    <property type="match status" value="1"/>
</dbReference>
<proteinExistence type="predicted"/>
<feature type="domain" description="DUF11" evidence="1">
    <location>
        <begin position="605"/>
        <end position="720"/>
    </location>
</feature>
<sequence length="1348" mass="147950">MKIKSIYKILIFSIVLLISLSAVAAEESMDNTTSNDDVLTSDSHDDVLTLNSNDDILTSSEKTWYVGKNTTVGGSGTQEDPFNNIELALNHSSSNDTIYINPGVYDGPHNTNLKIDIDNLTIKAKPNSVLLNANINNTRVFEVTGNDVSISGLNFSNVYMEYGGVIKWDGNGGSLTDSTIKNSKSRVGSIRWEGNNAIINNITILNSTSENGILVISGTSSNITNSTIRDTKGYYGAVMFGGKFNIIDNCTFINNTAWMNGGGVYDWGANNTVSNSLFIANNGTRGGAILTYENQPNRMNIINNTFINNIGGQAGAIVVRRAGANIDNCTFINNSAGSAGAVLILSEANITNSIFENNSASTVGGAVYITGDGSTIDNSIFINNTANNDGGAIYWSGENGTVTNTIFINNTVNNGTGEAIGYINNVTLNNVTLVNNNIEQVIVNESTPTFEYVFKLTEGYSNVKLTDNYTAFCTEKTKWSSSPRTPLIPHNDLSILKNHITGESVAEYLKILIYKYLKDPDRIRNLQQKIWIFTDDNYIDSTDSIIKEVISDYNSGFRIPNQGFSEIINDTTVLRIDFKSYNITKQIQNMIGFKSSIENITYNMSVVKNTLTPAVILGNQTTFEIKVTNTGSYYLTNVSVIEDGYDGLIYNSFSDPSGKWIFSRNSDGKPMWTYNGTLYVGISYSFNVTFNTTKTGNFTNFVVVTSNETDNKTTNNTTKVYKPDMTVEKLSLNRTVYVGNQTVFTIVVRNTGDCDLGDVFVVEKAPEGLVYNSFKGTDWSYNNGKFTYGKVLKVNESVSFEIVFDAVSPGNWTNVVVAGSNETDNKTGNNTTKVYKPDMTVEKLSLNRTVYVGNQTVFTIVVRNTGDCDLGEVFVVEKAPEGLVYNSFKGTDWSYDGNKFMYGKTLKVGESASFDIVFDTISPGNWTNVVVAGSNVTDNKTGNNTTKVYKPDMTVEKLSLNRTVYVGNQTVFTIVVRNTGDCDLGEVFIVEKAPEGLVYNSFKGTDWSYDGNKFTYAKVLKVNESVSFEIVFDAVSPGNWTNVVVAGSNETDNKTGNNTTKVYKPDMTVEKLSLNRTVYVGNQTVFTIVVRNTGDCDLGEVFIVEKAPEGLVYNSFKGTDWSYDGNKFTYAKVLKVNESVSFEIVFDAVSPGNWTNVVVAGSNLTGNKTGNNTTKVYNPGLKVEKITLDPVVSVGEITSFEIVVRNTGDCKLGDVFVHEDSYEGLRFHSFRGDMWKQKGDTFYYQGVLNPGESVSFVILFTTLKPGNFTNIVTAGSNVTNNTTTENKTKVIENHTNNNTNGTNKTVNNETKEVNVHKVDTSRATGNPLLALLMVLLMISVTSVRKFKK</sequence>
<dbReference type="Proteomes" id="UP000271783">
    <property type="component" value="Unassembled WGS sequence"/>
</dbReference>
<gene>
    <name evidence="2" type="ORF">EDC42_1320</name>
</gene>
<reference evidence="2 3" key="1">
    <citation type="submission" date="2018-11" db="EMBL/GenBank/DDBJ databases">
        <title>Genomic Encyclopedia of Type Strains, Phase IV (KMG-IV): sequencing the most valuable type-strain genomes for metagenomic binning, comparative biology and taxonomic classification.</title>
        <authorList>
            <person name="Goeker M."/>
        </authorList>
    </citation>
    <scope>NUCLEOTIDE SEQUENCE [LARGE SCALE GENOMIC DNA]</scope>
    <source>
        <strain evidence="2 3">DSM 11977</strain>
    </source>
</reference>
<dbReference type="InterPro" id="IPR011050">
    <property type="entry name" value="Pectin_lyase_fold/virulence"/>
</dbReference>
<dbReference type="EMBL" id="RKRG01000002">
    <property type="protein sequence ID" value="RPF51977.1"/>
    <property type="molecule type" value="Genomic_DNA"/>
</dbReference>
<feature type="domain" description="DUF11" evidence="1">
    <location>
        <begin position="1066"/>
        <end position="1176"/>
    </location>
</feature>
<keyword evidence="3" id="KW-1185">Reference proteome</keyword>
<dbReference type="PANTHER" id="PTHR34819:SF3">
    <property type="entry name" value="CELL SURFACE PROTEIN"/>
    <property type="match status" value="1"/>
</dbReference>
<dbReference type="PANTHER" id="PTHR34819">
    <property type="entry name" value="LARGE CYSTEINE-RICH PERIPLASMIC PROTEIN OMCB"/>
    <property type="match status" value="1"/>
</dbReference>
<organism evidence="2 3">
    <name type="scientific">Methanobrevibacter gottschalkii DSM 11977</name>
    <dbReference type="NCBI Taxonomy" id="1122229"/>
    <lineage>
        <taxon>Archaea</taxon>
        <taxon>Methanobacteriati</taxon>
        <taxon>Methanobacteriota</taxon>
        <taxon>Methanomada group</taxon>
        <taxon>Methanobacteria</taxon>
        <taxon>Methanobacteriales</taxon>
        <taxon>Methanobacteriaceae</taxon>
        <taxon>Methanobrevibacter</taxon>
    </lineage>
</organism>
<feature type="domain" description="DUF11" evidence="1">
    <location>
        <begin position="724"/>
        <end position="834"/>
    </location>
</feature>
<feature type="domain" description="DUF11" evidence="1">
    <location>
        <begin position="838"/>
        <end position="948"/>
    </location>
</feature>
<dbReference type="InterPro" id="IPR047589">
    <property type="entry name" value="DUF11_rpt"/>
</dbReference>
<comment type="caution">
    <text evidence="2">The sequence shown here is derived from an EMBL/GenBank/DDBJ whole genome shotgun (WGS) entry which is preliminary data.</text>
</comment>
<dbReference type="InterPro" id="IPR051172">
    <property type="entry name" value="Chlamydia_OmcB"/>
</dbReference>
<dbReference type="SUPFAM" id="SSF51126">
    <property type="entry name" value="Pectin lyase-like"/>
    <property type="match status" value="2"/>
</dbReference>
<dbReference type="RefSeq" id="WP_170151651.1">
    <property type="nucleotide sequence ID" value="NZ_RKRG01000002.1"/>
</dbReference>
<protein>
    <submittedName>
        <fullName evidence="2">Putative repeat protein (TIGR01451 family)</fullName>
    </submittedName>
</protein>
<dbReference type="Gene3D" id="2.60.40.10">
    <property type="entry name" value="Immunoglobulins"/>
    <property type="match status" value="1"/>
</dbReference>
<evidence type="ECO:0000313" key="2">
    <source>
        <dbReference type="EMBL" id="RPF51977.1"/>
    </source>
</evidence>
<dbReference type="InterPro" id="IPR001434">
    <property type="entry name" value="OmcB-like_DUF11"/>
</dbReference>
<dbReference type="InterPro" id="IPR006626">
    <property type="entry name" value="PbH1"/>
</dbReference>
<dbReference type="InterPro" id="IPR012334">
    <property type="entry name" value="Pectin_lyas_fold"/>
</dbReference>
<dbReference type="NCBIfam" id="TIGR01451">
    <property type="entry name" value="B_ant_repeat"/>
    <property type="match status" value="1"/>
</dbReference>
<accession>A0A3N5B3Y3</accession>